<proteinExistence type="predicted"/>
<dbReference type="AlphaFoldDB" id="A0A4C1ZJP2"/>
<organism evidence="1 2">
    <name type="scientific">Eumeta variegata</name>
    <name type="common">Bagworm moth</name>
    <name type="synonym">Eumeta japonica</name>
    <dbReference type="NCBI Taxonomy" id="151549"/>
    <lineage>
        <taxon>Eukaryota</taxon>
        <taxon>Metazoa</taxon>
        <taxon>Ecdysozoa</taxon>
        <taxon>Arthropoda</taxon>
        <taxon>Hexapoda</taxon>
        <taxon>Insecta</taxon>
        <taxon>Pterygota</taxon>
        <taxon>Neoptera</taxon>
        <taxon>Endopterygota</taxon>
        <taxon>Lepidoptera</taxon>
        <taxon>Glossata</taxon>
        <taxon>Ditrysia</taxon>
        <taxon>Tineoidea</taxon>
        <taxon>Psychidae</taxon>
        <taxon>Oiketicinae</taxon>
        <taxon>Eumeta</taxon>
    </lineage>
</organism>
<dbReference type="Proteomes" id="UP000299102">
    <property type="component" value="Unassembled WGS sequence"/>
</dbReference>
<keyword evidence="2" id="KW-1185">Reference proteome</keyword>
<gene>
    <name evidence="1" type="ORF">EVAR_99860_1</name>
</gene>
<accession>A0A4C1ZJP2</accession>
<comment type="caution">
    <text evidence="1">The sequence shown here is derived from an EMBL/GenBank/DDBJ whole genome shotgun (WGS) entry which is preliminary data.</text>
</comment>
<evidence type="ECO:0000313" key="2">
    <source>
        <dbReference type="Proteomes" id="UP000299102"/>
    </source>
</evidence>
<protein>
    <submittedName>
        <fullName evidence="1">Uncharacterized protein</fullName>
    </submittedName>
</protein>
<sequence>MAPLSGSATGPAAADCQVIGRSKRQEFKARRSSVSCELLTVTKIGMVMESRTNVFTRSPQEEFGYRHSKPVWFPTNISTEA</sequence>
<name>A0A4C1ZJP2_EUMVA</name>
<reference evidence="1 2" key="1">
    <citation type="journal article" date="2019" name="Commun. Biol.">
        <title>The bagworm genome reveals a unique fibroin gene that provides high tensile strength.</title>
        <authorList>
            <person name="Kono N."/>
            <person name="Nakamura H."/>
            <person name="Ohtoshi R."/>
            <person name="Tomita M."/>
            <person name="Numata K."/>
            <person name="Arakawa K."/>
        </authorList>
    </citation>
    <scope>NUCLEOTIDE SEQUENCE [LARGE SCALE GENOMIC DNA]</scope>
</reference>
<dbReference type="EMBL" id="BGZK01001837">
    <property type="protein sequence ID" value="GBP87129.1"/>
    <property type="molecule type" value="Genomic_DNA"/>
</dbReference>
<evidence type="ECO:0000313" key="1">
    <source>
        <dbReference type="EMBL" id="GBP87129.1"/>
    </source>
</evidence>